<evidence type="ECO:0000256" key="1">
    <source>
        <dbReference type="SAM" id="MobiDB-lite"/>
    </source>
</evidence>
<accession>A0ABW2JM29</accession>
<feature type="region of interest" description="Disordered" evidence="1">
    <location>
        <begin position="28"/>
        <end position="59"/>
    </location>
</feature>
<evidence type="ECO:0000313" key="4">
    <source>
        <dbReference type="Proteomes" id="UP001596523"/>
    </source>
</evidence>
<dbReference type="Proteomes" id="UP001596523">
    <property type="component" value="Unassembled WGS sequence"/>
</dbReference>
<dbReference type="PROSITE" id="PS51257">
    <property type="entry name" value="PROKAR_LIPOPROTEIN"/>
    <property type="match status" value="1"/>
</dbReference>
<dbReference type="RefSeq" id="WP_381833743.1">
    <property type="nucleotide sequence ID" value="NZ_JBHTCF010000010.1"/>
</dbReference>
<dbReference type="EMBL" id="JBHTCF010000010">
    <property type="protein sequence ID" value="MFC7307211.1"/>
    <property type="molecule type" value="Genomic_DNA"/>
</dbReference>
<comment type="caution">
    <text evidence="3">The sequence shown here is derived from an EMBL/GenBank/DDBJ whole genome shotgun (WGS) entry which is preliminary data.</text>
</comment>
<name>A0ABW2JM29_9ACTN</name>
<evidence type="ECO:0000256" key="2">
    <source>
        <dbReference type="SAM" id="SignalP"/>
    </source>
</evidence>
<feature type="chain" id="PRO_5045811020" description="Lipoprotein" evidence="2">
    <location>
        <begin position="27"/>
        <end position="172"/>
    </location>
</feature>
<proteinExistence type="predicted"/>
<sequence>MNKALSTGIAVLLTLGVSLGAGGCTADTADAGDGQRRGSRAPDPAKPSKSSPSERSKDMRRLMDTAGSVLPDVEDRRFVAGGAGDLKGTNMVQDDATTRGKVLVVQLACAGHGSATVTVTSGRSKAVQRVSCGEQPLQKNLRLTSGSERLELATDPAEGAAGALAYRISTRD</sequence>
<gene>
    <name evidence="3" type="ORF">ACFQVC_23660</name>
</gene>
<evidence type="ECO:0008006" key="5">
    <source>
        <dbReference type="Google" id="ProtNLM"/>
    </source>
</evidence>
<keyword evidence="4" id="KW-1185">Reference proteome</keyword>
<reference evidence="4" key="1">
    <citation type="journal article" date="2019" name="Int. J. Syst. Evol. Microbiol.">
        <title>The Global Catalogue of Microorganisms (GCM) 10K type strain sequencing project: providing services to taxonomists for standard genome sequencing and annotation.</title>
        <authorList>
            <consortium name="The Broad Institute Genomics Platform"/>
            <consortium name="The Broad Institute Genome Sequencing Center for Infectious Disease"/>
            <person name="Wu L."/>
            <person name="Ma J."/>
        </authorList>
    </citation>
    <scope>NUCLEOTIDE SEQUENCE [LARGE SCALE GENOMIC DNA]</scope>
    <source>
        <strain evidence="4">SYNS20</strain>
    </source>
</reference>
<evidence type="ECO:0000313" key="3">
    <source>
        <dbReference type="EMBL" id="MFC7307211.1"/>
    </source>
</evidence>
<keyword evidence="2" id="KW-0732">Signal</keyword>
<protein>
    <recommendedName>
        <fullName evidence="5">Lipoprotein</fullName>
    </recommendedName>
</protein>
<organism evidence="3 4">
    <name type="scientific">Streptomyces monticola</name>
    <dbReference type="NCBI Taxonomy" id="2666263"/>
    <lineage>
        <taxon>Bacteria</taxon>
        <taxon>Bacillati</taxon>
        <taxon>Actinomycetota</taxon>
        <taxon>Actinomycetes</taxon>
        <taxon>Kitasatosporales</taxon>
        <taxon>Streptomycetaceae</taxon>
        <taxon>Streptomyces</taxon>
    </lineage>
</organism>
<feature type="signal peptide" evidence="2">
    <location>
        <begin position="1"/>
        <end position="26"/>
    </location>
</feature>